<organism evidence="2 3">
    <name type="scientific">Streptomyces aidingensis</name>
    <dbReference type="NCBI Taxonomy" id="910347"/>
    <lineage>
        <taxon>Bacteria</taxon>
        <taxon>Bacillati</taxon>
        <taxon>Actinomycetota</taxon>
        <taxon>Actinomycetes</taxon>
        <taxon>Kitasatosporales</taxon>
        <taxon>Streptomycetaceae</taxon>
        <taxon>Streptomyces</taxon>
    </lineage>
</organism>
<dbReference type="Pfam" id="PF13560">
    <property type="entry name" value="HTH_31"/>
    <property type="match status" value="1"/>
</dbReference>
<dbReference type="GO" id="GO:0003677">
    <property type="term" value="F:DNA binding"/>
    <property type="evidence" value="ECO:0007669"/>
    <property type="project" value="InterPro"/>
</dbReference>
<dbReference type="OrthoDB" id="5172945at2"/>
<evidence type="ECO:0000259" key="1">
    <source>
        <dbReference type="PROSITE" id="PS50943"/>
    </source>
</evidence>
<dbReference type="PROSITE" id="PS50943">
    <property type="entry name" value="HTH_CROC1"/>
    <property type="match status" value="1"/>
</dbReference>
<dbReference type="InterPro" id="IPR043917">
    <property type="entry name" value="DUF5753"/>
</dbReference>
<sequence length="296" mass="32775">MTAADRSAGKPSTVLGRQLGDELRRLREAAGMTTGDVAGELDCTKGKVSRIENGRVAVRAPDVLAMLRSYGVDADSDKARQLVTLARQANRRRRSGWWNKFGPVLIDTYRDYIELEAMAEGVRTFQAQLVPGLLQTAEYSRAVTVASKAWQTPDEIERFVQVRMARQKRLRAETPLSVWAVLAEGVLHQRVGGPAVMRGQLEHLLDLAQLPHITVQVLPFTRGAHSGMFGPYVVLSFPQAAAMDVVLTETPIGQFWQEREPEVARYQALFDDARTSALPPTESLALISRVARENAE</sequence>
<dbReference type="InterPro" id="IPR001387">
    <property type="entry name" value="Cro/C1-type_HTH"/>
</dbReference>
<dbReference type="RefSeq" id="WP_093839081.1">
    <property type="nucleotide sequence ID" value="NZ_FOLM01000006.1"/>
</dbReference>
<dbReference type="Proteomes" id="UP000199207">
    <property type="component" value="Unassembled WGS sequence"/>
</dbReference>
<protein>
    <submittedName>
        <fullName evidence="2">Helix-turn-helix domain-containing protein</fullName>
    </submittedName>
</protein>
<dbReference type="CDD" id="cd00093">
    <property type="entry name" value="HTH_XRE"/>
    <property type="match status" value="1"/>
</dbReference>
<dbReference type="InterPro" id="IPR010982">
    <property type="entry name" value="Lambda_DNA-bd_dom_sf"/>
</dbReference>
<accession>A0A1I1MEX7</accession>
<dbReference type="EMBL" id="FOLM01000006">
    <property type="protein sequence ID" value="SFC83745.1"/>
    <property type="molecule type" value="Genomic_DNA"/>
</dbReference>
<dbReference type="STRING" id="910347.SAMN05421773_106219"/>
<dbReference type="SMART" id="SM00530">
    <property type="entry name" value="HTH_XRE"/>
    <property type="match status" value="1"/>
</dbReference>
<feature type="domain" description="HTH cro/C1-type" evidence="1">
    <location>
        <begin position="23"/>
        <end position="78"/>
    </location>
</feature>
<keyword evidence="3" id="KW-1185">Reference proteome</keyword>
<dbReference type="Gene3D" id="1.10.260.40">
    <property type="entry name" value="lambda repressor-like DNA-binding domains"/>
    <property type="match status" value="1"/>
</dbReference>
<gene>
    <name evidence="2" type="ORF">SAMN05421773_106219</name>
</gene>
<proteinExistence type="predicted"/>
<dbReference type="SUPFAM" id="SSF47413">
    <property type="entry name" value="lambda repressor-like DNA-binding domains"/>
    <property type="match status" value="1"/>
</dbReference>
<dbReference type="AlphaFoldDB" id="A0A1I1MEX7"/>
<evidence type="ECO:0000313" key="2">
    <source>
        <dbReference type="EMBL" id="SFC83745.1"/>
    </source>
</evidence>
<name>A0A1I1MEX7_9ACTN</name>
<reference evidence="2 3" key="1">
    <citation type="submission" date="2016-10" db="EMBL/GenBank/DDBJ databases">
        <authorList>
            <person name="de Groot N.N."/>
        </authorList>
    </citation>
    <scope>NUCLEOTIDE SEQUENCE [LARGE SCALE GENOMIC DNA]</scope>
    <source>
        <strain evidence="2 3">CGMCC 4.5739</strain>
    </source>
</reference>
<dbReference type="Pfam" id="PF19054">
    <property type="entry name" value="DUF5753"/>
    <property type="match status" value="1"/>
</dbReference>
<evidence type="ECO:0000313" key="3">
    <source>
        <dbReference type="Proteomes" id="UP000199207"/>
    </source>
</evidence>